<dbReference type="InterPro" id="IPR018060">
    <property type="entry name" value="HTH_AraC"/>
</dbReference>
<evidence type="ECO:0000313" key="5">
    <source>
        <dbReference type="EMBL" id="KPM32072.1"/>
    </source>
</evidence>
<evidence type="ECO:0000313" key="6">
    <source>
        <dbReference type="Proteomes" id="UP000050280"/>
    </source>
</evidence>
<dbReference type="GO" id="GO:0003700">
    <property type="term" value="F:DNA-binding transcription factor activity"/>
    <property type="evidence" value="ECO:0007669"/>
    <property type="project" value="InterPro"/>
</dbReference>
<evidence type="ECO:0000256" key="3">
    <source>
        <dbReference type="ARBA" id="ARBA00023163"/>
    </source>
</evidence>
<dbReference type="PROSITE" id="PS01124">
    <property type="entry name" value="HTH_ARAC_FAMILY_2"/>
    <property type="match status" value="1"/>
</dbReference>
<dbReference type="Pfam" id="PF12833">
    <property type="entry name" value="HTH_18"/>
    <property type="match status" value="1"/>
</dbReference>
<dbReference type="InterPro" id="IPR009057">
    <property type="entry name" value="Homeodomain-like_sf"/>
</dbReference>
<keyword evidence="2" id="KW-0238">DNA-binding</keyword>
<dbReference type="PANTHER" id="PTHR43280:SF32">
    <property type="entry name" value="TRANSCRIPTIONAL REGULATORY PROTEIN"/>
    <property type="match status" value="1"/>
</dbReference>
<evidence type="ECO:0000256" key="2">
    <source>
        <dbReference type="ARBA" id="ARBA00023125"/>
    </source>
</evidence>
<evidence type="ECO:0000256" key="1">
    <source>
        <dbReference type="ARBA" id="ARBA00023015"/>
    </source>
</evidence>
<keyword evidence="1" id="KW-0805">Transcription regulation</keyword>
<reference evidence="5 6" key="1">
    <citation type="submission" date="2015-09" db="EMBL/GenBank/DDBJ databases">
        <title>Genome sequence of the marine flavobacterium Croceitalea dokdonensis DOKDO 023 that contains proton- and sodium-pumping rhodopsins.</title>
        <authorList>
            <person name="Kwon S.-K."/>
            <person name="Lee H.K."/>
            <person name="Kwak M.-J."/>
            <person name="Kim J.F."/>
        </authorList>
    </citation>
    <scope>NUCLEOTIDE SEQUENCE [LARGE SCALE GENOMIC DNA]</scope>
    <source>
        <strain evidence="5 6">DOKDO 023</strain>
    </source>
</reference>
<proteinExistence type="predicted"/>
<name>A0A0P7AUB6_9FLAO</name>
<feature type="domain" description="HTH araC/xylS-type" evidence="4">
    <location>
        <begin position="54"/>
        <end position="152"/>
    </location>
</feature>
<organism evidence="5 6">
    <name type="scientific">Croceitalea dokdonensis DOKDO 023</name>
    <dbReference type="NCBI Taxonomy" id="1300341"/>
    <lineage>
        <taxon>Bacteria</taxon>
        <taxon>Pseudomonadati</taxon>
        <taxon>Bacteroidota</taxon>
        <taxon>Flavobacteriia</taxon>
        <taxon>Flavobacteriales</taxon>
        <taxon>Flavobacteriaceae</taxon>
        <taxon>Croceitalea</taxon>
    </lineage>
</organism>
<dbReference type="STRING" id="1300341.I595_1721"/>
<keyword evidence="6" id="KW-1185">Reference proteome</keyword>
<keyword evidence="3" id="KW-0804">Transcription</keyword>
<evidence type="ECO:0000259" key="4">
    <source>
        <dbReference type="PROSITE" id="PS01124"/>
    </source>
</evidence>
<dbReference type="GO" id="GO:0043565">
    <property type="term" value="F:sequence-specific DNA binding"/>
    <property type="evidence" value="ECO:0007669"/>
    <property type="project" value="InterPro"/>
</dbReference>
<dbReference type="Proteomes" id="UP000050280">
    <property type="component" value="Unassembled WGS sequence"/>
</dbReference>
<accession>A0A0P7AUB6</accession>
<dbReference type="AlphaFoldDB" id="A0A0P7AUB6"/>
<dbReference type="EMBL" id="LDJX01000003">
    <property type="protein sequence ID" value="KPM32072.1"/>
    <property type="molecule type" value="Genomic_DNA"/>
</dbReference>
<protein>
    <submittedName>
        <fullName evidence="5">Transcriptional regulator, AraC family</fullName>
    </submittedName>
</protein>
<dbReference type="PANTHER" id="PTHR43280">
    <property type="entry name" value="ARAC-FAMILY TRANSCRIPTIONAL REGULATOR"/>
    <property type="match status" value="1"/>
</dbReference>
<dbReference type="SUPFAM" id="SSF46689">
    <property type="entry name" value="Homeodomain-like"/>
    <property type="match status" value="1"/>
</dbReference>
<dbReference type="PATRIC" id="fig|1300341.3.peg.1906"/>
<sequence>MMNQIMIEEFITKDHVQGEMLRVVLKRMLIKSTRLARNTMPNPELPDFKVDLIRRFNVLVDDNFKEKHQVSEYAKMLNKSPKTLSSLFKKYSDKTALTFINERILLEAKRLLLYSDKTSEEISYELGYKESGHFSKFFKNQVGKTPIEFRKAARSKAE</sequence>
<dbReference type="Gene3D" id="1.10.10.60">
    <property type="entry name" value="Homeodomain-like"/>
    <property type="match status" value="1"/>
</dbReference>
<gene>
    <name evidence="5" type="ORF">I595_1721</name>
</gene>
<dbReference type="SMART" id="SM00342">
    <property type="entry name" value="HTH_ARAC"/>
    <property type="match status" value="1"/>
</dbReference>
<comment type="caution">
    <text evidence="5">The sequence shown here is derived from an EMBL/GenBank/DDBJ whole genome shotgun (WGS) entry which is preliminary data.</text>
</comment>